<feature type="domain" description="N-end rule aminoacyl transferase C-terminal" evidence="8">
    <location>
        <begin position="275"/>
        <end position="413"/>
    </location>
</feature>
<evidence type="ECO:0000313" key="10">
    <source>
        <dbReference type="Proteomes" id="UP001153712"/>
    </source>
</evidence>
<feature type="region of interest" description="Disordered" evidence="6">
    <location>
        <begin position="158"/>
        <end position="206"/>
    </location>
</feature>
<comment type="function">
    <text evidence="5">Involved in the post-translational conjugation of arginine to the N-terminal aspartate or glutamate of a protein. This arginylation is required for degradation of the protein via the ubiquitin pathway.</text>
</comment>
<dbReference type="InterPro" id="IPR016181">
    <property type="entry name" value="Acyl_CoA_acyltransferase"/>
</dbReference>
<evidence type="ECO:0000313" key="9">
    <source>
        <dbReference type="EMBL" id="CAG9860934.1"/>
    </source>
</evidence>
<dbReference type="Pfam" id="PF04376">
    <property type="entry name" value="ATE_N"/>
    <property type="match status" value="1"/>
</dbReference>
<dbReference type="Proteomes" id="UP001153712">
    <property type="component" value="Chromosome 4"/>
</dbReference>
<evidence type="ECO:0000259" key="7">
    <source>
        <dbReference type="Pfam" id="PF04376"/>
    </source>
</evidence>
<gene>
    <name evidence="9" type="ORF">PHYEVI_LOCUS7282</name>
</gene>
<dbReference type="InterPro" id="IPR007472">
    <property type="entry name" value="N-end_Aminoacyl_Trfase_C"/>
</dbReference>
<feature type="compositionally biased region" description="Basic and acidic residues" evidence="6">
    <location>
        <begin position="190"/>
        <end position="202"/>
    </location>
</feature>
<feature type="compositionally biased region" description="Polar residues" evidence="6">
    <location>
        <begin position="163"/>
        <end position="177"/>
    </location>
</feature>
<dbReference type="PANTHER" id="PTHR21367">
    <property type="entry name" value="ARGININE-TRNA-PROTEIN TRANSFERASE 1"/>
    <property type="match status" value="1"/>
</dbReference>
<protein>
    <recommendedName>
        <fullName evidence="5">Arginyl-tRNA--protein transferase 1</fullName>
        <shortName evidence="5">Arginyltransferase 1</shortName>
        <shortName evidence="5">R-transferase 1</shortName>
        <ecNumber evidence="5">2.3.2.8</ecNumber>
    </recommendedName>
    <alternativeName>
        <fullName evidence="5">Arginine-tRNA--protein transferase 1</fullName>
    </alternativeName>
</protein>
<dbReference type="OrthoDB" id="74183at2759"/>
<evidence type="ECO:0000259" key="8">
    <source>
        <dbReference type="Pfam" id="PF04377"/>
    </source>
</evidence>
<evidence type="ECO:0000256" key="6">
    <source>
        <dbReference type="SAM" id="MobiDB-lite"/>
    </source>
</evidence>
<dbReference type="PIRSF" id="PIRSF037207">
    <property type="entry name" value="ATE1_euk"/>
    <property type="match status" value="1"/>
</dbReference>
<dbReference type="GO" id="GO:0005737">
    <property type="term" value="C:cytoplasm"/>
    <property type="evidence" value="ECO:0007669"/>
    <property type="project" value="TreeGrafter"/>
</dbReference>
<dbReference type="GO" id="GO:0004057">
    <property type="term" value="F:arginyl-tRNA--protein transferase activity"/>
    <property type="evidence" value="ECO:0007669"/>
    <property type="project" value="UniProtKB-EC"/>
</dbReference>
<keyword evidence="2 5" id="KW-0808">Transferase</keyword>
<evidence type="ECO:0000256" key="3">
    <source>
        <dbReference type="ARBA" id="ARBA00022786"/>
    </source>
</evidence>
<dbReference type="PANTHER" id="PTHR21367:SF1">
    <property type="entry name" value="ARGINYL-TRNA--PROTEIN TRANSFERASE 1"/>
    <property type="match status" value="1"/>
</dbReference>
<keyword evidence="4 5" id="KW-0012">Acyltransferase</keyword>
<proteinExistence type="inferred from homology"/>
<dbReference type="EC" id="2.3.2.8" evidence="5"/>
<dbReference type="EMBL" id="OU900097">
    <property type="protein sequence ID" value="CAG9860934.1"/>
    <property type="molecule type" value="Genomic_DNA"/>
</dbReference>
<evidence type="ECO:0000256" key="4">
    <source>
        <dbReference type="ARBA" id="ARBA00023315"/>
    </source>
</evidence>
<organism evidence="9 10">
    <name type="scientific">Phyllotreta striolata</name>
    <name type="common">Striped flea beetle</name>
    <name type="synonym">Crioceris striolata</name>
    <dbReference type="NCBI Taxonomy" id="444603"/>
    <lineage>
        <taxon>Eukaryota</taxon>
        <taxon>Metazoa</taxon>
        <taxon>Ecdysozoa</taxon>
        <taxon>Arthropoda</taxon>
        <taxon>Hexapoda</taxon>
        <taxon>Insecta</taxon>
        <taxon>Pterygota</taxon>
        <taxon>Neoptera</taxon>
        <taxon>Endopterygota</taxon>
        <taxon>Coleoptera</taxon>
        <taxon>Polyphaga</taxon>
        <taxon>Cucujiformia</taxon>
        <taxon>Chrysomeloidea</taxon>
        <taxon>Chrysomelidae</taxon>
        <taxon>Galerucinae</taxon>
        <taxon>Alticini</taxon>
        <taxon>Phyllotreta</taxon>
    </lineage>
</organism>
<keyword evidence="10" id="KW-1185">Reference proteome</keyword>
<feature type="domain" description="N-end aminoacyl transferase N-terminal" evidence="7">
    <location>
        <begin position="20"/>
        <end position="90"/>
    </location>
</feature>
<name>A0A9N9TRM4_PHYSR</name>
<dbReference type="SUPFAM" id="SSF55729">
    <property type="entry name" value="Acyl-CoA N-acyltransferases (Nat)"/>
    <property type="match status" value="1"/>
</dbReference>
<dbReference type="AlphaFoldDB" id="A0A9N9TRM4"/>
<sequence length="503" mass="58218">MSVDLSKYSIVKWFDSVEKHHCGYCKSENSTSHGMWADSLTVDDYQNLIDRGWRRSGKYCYKPIMDQTCCPAYTIKCDAVNFAISKSQKKVIKKLNKFFKQGELNAVDESKYNRFIEGHDGGALVHKEEPVVDFNLDRVKVDDLYCVNTDGTAVNEHAIKDPINSSEQNQTPSISKTNEIDTSKGSVKCSMKEPDGPDPDKPPRKKAKLLRLERKREKAAKRGVAYEKTQTVNVPKTLEDFLNEGSSIDNKLNLRTRLIPTSVHSSDWEEIEQIEFELYKKYQTVIHCDPPSKLSLNKFLRFLVKSPLKPENFPENIEGPGYGSFHQQYWLDDKLIAVGVIDILPKSISSVYFFYDPDYRRLTLGTYGSLREIELTRRLQRSLPNLRDYYMGFYIHSCSKMRYKGRLRPSFLACPVTYTWLPIKTCLALLDLKPYSRLNEDQTVSDRNFPSESNVNGIRVVHDCTLMFYRDYRRIYGNSEDGKFREIAELVGKVCLKNMLFWE</sequence>
<comment type="catalytic activity">
    <reaction evidence="5">
        <text>an N-terminal L-alpha-aminoacyl-[protein] + L-arginyl-tRNA(Arg) = an N-terminal L-arginyl-L-aminoacyl-[protein] + tRNA(Arg) + H(+)</text>
        <dbReference type="Rhea" id="RHEA:10208"/>
        <dbReference type="Rhea" id="RHEA-COMP:9658"/>
        <dbReference type="Rhea" id="RHEA-COMP:9673"/>
        <dbReference type="Rhea" id="RHEA-COMP:10636"/>
        <dbReference type="Rhea" id="RHEA-COMP:10638"/>
        <dbReference type="ChEBI" id="CHEBI:15378"/>
        <dbReference type="ChEBI" id="CHEBI:78442"/>
        <dbReference type="ChEBI" id="CHEBI:78513"/>
        <dbReference type="ChEBI" id="CHEBI:78597"/>
        <dbReference type="ChEBI" id="CHEBI:83562"/>
        <dbReference type="EC" id="2.3.2.8"/>
    </reaction>
</comment>
<evidence type="ECO:0000256" key="1">
    <source>
        <dbReference type="ARBA" id="ARBA00009991"/>
    </source>
</evidence>
<dbReference type="InterPro" id="IPR017137">
    <property type="entry name" value="Arg-tRNA-P_Trfase_1_euk"/>
</dbReference>
<dbReference type="InterPro" id="IPR030700">
    <property type="entry name" value="N-end_Aminoacyl_Trfase"/>
</dbReference>
<reference evidence="9" key="1">
    <citation type="submission" date="2022-01" db="EMBL/GenBank/DDBJ databases">
        <authorList>
            <person name="King R."/>
        </authorList>
    </citation>
    <scope>NUCLEOTIDE SEQUENCE</scope>
</reference>
<dbReference type="InterPro" id="IPR007471">
    <property type="entry name" value="N-end_Aminoacyl_Trfase_N"/>
</dbReference>
<dbReference type="Pfam" id="PF04377">
    <property type="entry name" value="ATE_C"/>
    <property type="match status" value="1"/>
</dbReference>
<evidence type="ECO:0000256" key="2">
    <source>
        <dbReference type="ARBA" id="ARBA00022679"/>
    </source>
</evidence>
<comment type="similarity">
    <text evidence="1 5">Belongs to the R-transferase family.</text>
</comment>
<accession>A0A9N9TRM4</accession>
<keyword evidence="3 5" id="KW-0833">Ubl conjugation pathway</keyword>
<evidence type="ECO:0000256" key="5">
    <source>
        <dbReference type="PIRNR" id="PIRNR037207"/>
    </source>
</evidence>